<name>A0A382RXW7_9ZZZZ</name>
<gene>
    <name evidence="1" type="ORF">METZ01_LOCUS355016</name>
</gene>
<protein>
    <submittedName>
        <fullName evidence="1">Uncharacterized protein</fullName>
    </submittedName>
</protein>
<dbReference type="EMBL" id="UINC01124781">
    <property type="protein sequence ID" value="SVD02162.1"/>
    <property type="molecule type" value="Genomic_DNA"/>
</dbReference>
<accession>A0A382RXW7</accession>
<reference evidence="1" key="1">
    <citation type="submission" date="2018-05" db="EMBL/GenBank/DDBJ databases">
        <authorList>
            <person name="Lanie J.A."/>
            <person name="Ng W.-L."/>
            <person name="Kazmierczak K.M."/>
            <person name="Andrzejewski T.M."/>
            <person name="Davidsen T.M."/>
            <person name="Wayne K.J."/>
            <person name="Tettelin H."/>
            <person name="Glass J.I."/>
            <person name="Rusch D."/>
            <person name="Podicherti R."/>
            <person name="Tsui H.-C.T."/>
            <person name="Winkler M.E."/>
        </authorList>
    </citation>
    <scope>NUCLEOTIDE SEQUENCE</scope>
</reference>
<organism evidence="1">
    <name type="scientific">marine metagenome</name>
    <dbReference type="NCBI Taxonomy" id="408172"/>
    <lineage>
        <taxon>unclassified sequences</taxon>
        <taxon>metagenomes</taxon>
        <taxon>ecological metagenomes</taxon>
    </lineage>
</organism>
<dbReference type="AlphaFoldDB" id="A0A382RXW7"/>
<proteinExistence type="predicted"/>
<evidence type="ECO:0000313" key="1">
    <source>
        <dbReference type="EMBL" id="SVD02162.1"/>
    </source>
</evidence>
<sequence>MGTYDMFLIDLGLSTDYKSVALPIEL</sequence>